<dbReference type="RefSeq" id="WP_245785200.1">
    <property type="nucleotide sequence ID" value="NZ_FONX01000007.1"/>
</dbReference>
<keyword evidence="2" id="KW-1185">Reference proteome</keyword>
<name>A0A1I2EI74_9BURK</name>
<dbReference type="STRING" id="1177982.SAMN04489711_107138"/>
<accession>A0A1I2EI74</accession>
<dbReference type="AlphaFoldDB" id="A0A1I2EI74"/>
<sequence length="244" mass="25945">MPFEFRARGASCRAAARTQPPVRARSSSSRLLAPLAAALLLSSVLAGCASRLDVPAPAAYAPSSQLTSRAAHHWDVMAADIAAHLAERLRDWPPGEHPIYIVPSPDPSGFGRGLRQLLATHLVERGLAVSTDPTPLELRVITQLVQHHAGAPLTSRGAWLADGIQVERGSSGYGPIAHAPAAPAGPLRTEILVTTSLEREQRLLVRTSDVYSIAQDDLQLYQTPLPEPAAAAPAATLRSWKVVP</sequence>
<reference evidence="2" key="1">
    <citation type="submission" date="2016-10" db="EMBL/GenBank/DDBJ databases">
        <authorList>
            <person name="Varghese N."/>
            <person name="Submissions S."/>
        </authorList>
    </citation>
    <scope>NUCLEOTIDE SEQUENCE [LARGE SCALE GENOMIC DNA]</scope>
    <source>
        <strain evidence="2">DSM 27981</strain>
    </source>
</reference>
<gene>
    <name evidence="1" type="ORF">SAMN04489711_107138</name>
</gene>
<evidence type="ECO:0000313" key="1">
    <source>
        <dbReference type="EMBL" id="SFE92449.1"/>
    </source>
</evidence>
<protein>
    <submittedName>
        <fullName evidence="1">Uncharacterized protein</fullName>
    </submittedName>
</protein>
<dbReference type="Proteomes" id="UP000199119">
    <property type="component" value="Unassembled WGS sequence"/>
</dbReference>
<evidence type="ECO:0000313" key="2">
    <source>
        <dbReference type="Proteomes" id="UP000199119"/>
    </source>
</evidence>
<proteinExistence type="predicted"/>
<dbReference type="EMBL" id="FONX01000007">
    <property type="protein sequence ID" value="SFE92449.1"/>
    <property type="molecule type" value="Genomic_DNA"/>
</dbReference>
<organism evidence="1 2">
    <name type="scientific">Paracidovorax wautersii</name>
    <dbReference type="NCBI Taxonomy" id="1177982"/>
    <lineage>
        <taxon>Bacteria</taxon>
        <taxon>Pseudomonadati</taxon>
        <taxon>Pseudomonadota</taxon>
        <taxon>Betaproteobacteria</taxon>
        <taxon>Burkholderiales</taxon>
        <taxon>Comamonadaceae</taxon>
        <taxon>Paracidovorax</taxon>
    </lineage>
</organism>